<name>A0A926FE88_9FIRM</name>
<dbReference type="AlphaFoldDB" id="A0A926FE88"/>
<keyword evidence="2" id="KW-1185">Reference proteome</keyword>
<dbReference type="RefSeq" id="WP_262432854.1">
    <property type="nucleotide sequence ID" value="NZ_JACRTE010000088.1"/>
</dbReference>
<sequence>RMLAGMETGLAEDDLTEDGVIDDKILCLIINAKFIEKYGLRMLNEFRASSVLITACSVFLNIAVMLRCPV</sequence>
<organism evidence="1 2">
    <name type="scientific">Qingrenia yutianensis</name>
    <dbReference type="NCBI Taxonomy" id="2763676"/>
    <lineage>
        <taxon>Bacteria</taxon>
        <taxon>Bacillati</taxon>
        <taxon>Bacillota</taxon>
        <taxon>Clostridia</taxon>
        <taxon>Eubacteriales</taxon>
        <taxon>Oscillospiraceae</taxon>
        <taxon>Qingrenia</taxon>
    </lineage>
</organism>
<dbReference type="EMBL" id="JACRTE010000088">
    <property type="protein sequence ID" value="MBC8597602.1"/>
    <property type="molecule type" value="Genomic_DNA"/>
</dbReference>
<evidence type="ECO:0000313" key="1">
    <source>
        <dbReference type="EMBL" id="MBC8597602.1"/>
    </source>
</evidence>
<accession>A0A926FE88</accession>
<dbReference type="Proteomes" id="UP000647416">
    <property type="component" value="Unassembled WGS sequence"/>
</dbReference>
<comment type="caution">
    <text evidence="1">The sequence shown here is derived from an EMBL/GenBank/DDBJ whole genome shotgun (WGS) entry which is preliminary data.</text>
</comment>
<gene>
    <name evidence="1" type="ORF">H8706_12155</name>
</gene>
<evidence type="ECO:0000313" key="2">
    <source>
        <dbReference type="Proteomes" id="UP000647416"/>
    </source>
</evidence>
<feature type="non-terminal residue" evidence="1">
    <location>
        <position position="1"/>
    </location>
</feature>
<reference evidence="1" key="1">
    <citation type="submission" date="2020-08" db="EMBL/GenBank/DDBJ databases">
        <title>Genome public.</title>
        <authorList>
            <person name="Liu C."/>
            <person name="Sun Q."/>
        </authorList>
    </citation>
    <scope>NUCLEOTIDE SEQUENCE</scope>
    <source>
        <strain evidence="1">NSJ-50</strain>
    </source>
</reference>
<protein>
    <submittedName>
        <fullName evidence="1">Uncharacterized protein</fullName>
    </submittedName>
</protein>
<proteinExistence type="predicted"/>